<proteinExistence type="inferred from homology"/>
<dbReference type="CDD" id="cd06582">
    <property type="entry name" value="TM_PBP1_LivH_like"/>
    <property type="match status" value="1"/>
</dbReference>
<comment type="subcellular location">
    <subcellularLocation>
        <location evidence="1">Cell membrane</location>
        <topology evidence="1">Multi-pass membrane protein</topology>
    </subcellularLocation>
</comment>
<feature type="transmembrane region" description="Helical" evidence="9">
    <location>
        <begin position="227"/>
        <end position="248"/>
    </location>
</feature>
<accession>A0A3P5X2V3</accession>
<feature type="transmembrane region" description="Helical" evidence="9">
    <location>
        <begin position="6"/>
        <end position="26"/>
    </location>
</feature>
<keyword evidence="4 9" id="KW-0812">Transmembrane</keyword>
<organism evidence="10 11">
    <name type="scientific">Pseudogemmobacter humi</name>
    <dbReference type="NCBI Taxonomy" id="2483812"/>
    <lineage>
        <taxon>Bacteria</taxon>
        <taxon>Pseudomonadati</taxon>
        <taxon>Pseudomonadota</taxon>
        <taxon>Alphaproteobacteria</taxon>
        <taxon>Rhodobacterales</taxon>
        <taxon>Paracoccaceae</taxon>
        <taxon>Pseudogemmobacter</taxon>
    </lineage>
</organism>
<dbReference type="InterPro" id="IPR001851">
    <property type="entry name" value="ABC_transp_permease"/>
</dbReference>
<keyword evidence="2" id="KW-0813">Transport</keyword>
<keyword evidence="11" id="KW-1185">Reference proteome</keyword>
<dbReference type="GO" id="GO:0006865">
    <property type="term" value="P:amino acid transport"/>
    <property type="evidence" value="ECO:0007669"/>
    <property type="project" value="UniProtKB-KW"/>
</dbReference>
<feature type="transmembrane region" description="Helical" evidence="9">
    <location>
        <begin position="33"/>
        <end position="50"/>
    </location>
</feature>
<dbReference type="RefSeq" id="WP_124085735.1">
    <property type="nucleotide sequence ID" value="NZ_UXAW01000051.1"/>
</dbReference>
<keyword evidence="6 9" id="KW-1133">Transmembrane helix</keyword>
<dbReference type="Pfam" id="PF02653">
    <property type="entry name" value="BPD_transp_2"/>
    <property type="match status" value="1"/>
</dbReference>
<evidence type="ECO:0000256" key="3">
    <source>
        <dbReference type="ARBA" id="ARBA00022475"/>
    </source>
</evidence>
<dbReference type="Proteomes" id="UP000277498">
    <property type="component" value="Unassembled WGS sequence"/>
</dbReference>
<evidence type="ECO:0000256" key="6">
    <source>
        <dbReference type="ARBA" id="ARBA00022989"/>
    </source>
</evidence>
<dbReference type="GO" id="GO:0005886">
    <property type="term" value="C:plasma membrane"/>
    <property type="evidence" value="ECO:0007669"/>
    <property type="project" value="UniProtKB-SubCell"/>
</dbReference>
<dbReference type="PANTHER" id="PTHR11795">
    <property type="entry name" value="BRANCHED-CHAIN AMINO ACID TRANSPORT SYSTEM PERMEASE PROTEIN LIVH"/>
    <property type="match status" value="1"/>
</dbReference>
<dbReference type="PANTHER" id="PTHR11795:SF445">
    <property type="entry name" value="AMINO ACID ABC TRANSPORTER PERMEASE PROTEIN"/>
    <property type="match status" value="1"/>
</dbReference>
<feature type="transmembrane region" description="Helical" evidence="9">
    <location>
        <begin position="192"/>
        <end position="215"/>
    </location>
</feature>
<gene>
    <name evidence="10" type="primary">livH_5</name>
    <name evidence="10" type="ORF">XINFAN_01318</name>
</gene>
<feature type="transmembrane region" description="Helical" evidence="9">
    <location>
        <begin position="62"/>
        <end position="84"/>
    </location>
</feature>
<dbReference type="OrthoDB" id="9807115at2"/>
<feature type="transmembrane region" description="Helical" evidence="9">
    <location>
        <begin position="260"/>
        <end position="278"/>
    </location>
</feature>
<evidence type="ECO:0000313" key="10">
    <source>
        <dbReference type="EMBL" id="VDC24866.1"/>
    </source>
</evidence>
<dbReference type="AlphaFoldDB" id="A0A3P5X2V3"/>
<feature type="transmembrane region" description="Helical" evidence="9">
    <location>
        <begin position="96"/>
        <end position="116"/>
    </location>
</feature>
<dbReference type="GO" id="GO:0022857">
    <property type="term" value="F:transmembrane transporter activity"/>
    <property type="evidence" value="ECO:0007669"/>
    <property type="project" value="InterPro"/>
</dbReference>
<reference evidence="10 11" key="1">
    <citation type="submission" date="2018-11" db="EMBL/GenBank/DDBJ databases">
        <authorList>
            <person name="Criscuolo A."/>
        </authorList>
    </citation>
    <scope>NUCLEOTIDE SEQUENCE [LARGE SCALE GENOMIC DNA]</scope>
    <source>
        <strain evidence="10">ACIP111625</strain>
    </source>
</reference>
<evidence type="ECO:0000256" key="5">
    <source>
        <dbReference type="ARBA" id="ARBA00022970"/>
    </source>
</evidence>
<evidence type="ECO:0000256" key="2">
    <source>
        <dbReference type="ARBA" id="ARBA00022448"/>
    </source>
</evidence>
<name>A0A3P5X2V3_9RHOB</name>
<evidence type="ECO:0000313" key="11">
    <source>
        <dbReference type="Proteomes" id="UP000277498"/>
    </source>
</evidence>
<keyword evidence="7 9" id="KW-0472">Membrane</keyword>
<evidence type="ECO:0000256" key="1">
    <source>
        <dbReference type="ARBA" id="ARBA00004651"/>
    </source>
</evidence>
<dbReference type="InterPro" id="IPR052157">
    <property type="entry name" value="BCAA_transport_permease"/>
</dbReference>
<evidence type="ECO:0000256" key="4">
    <source>
        <dbReference type="ARBA" id="ARBA00022692"/>
    </source>
</evidence>
<keyword evidence="5" id="KW-0029">Amino-acid transport</keyword>
<sequence length="293" mass="31009">MDVFFVLTNAITVACIYGLIAVAVSITWSSLGLINLAYGFVFTFAGYGAWLVSQHVGEHPLIIAAAGIAMGALAGVLVCLVVFIPLHDKPNFTTRGMIATLAISLIGSQSFLMFFGPRPKSLPDLFGFWSVDLFGVTLTSDKIGIVVCSALMLFLVVRWMKGSRRGLEIRAMMMNPHAASIVGIGIRSTGIYVMAVTGAMAGLASVLLSQTYYIAPFNGLTPLIKGVSIALCGGLGSVQGAVIAAILLGLVEALTNEFLGGQYVLMTQFLFIIAVLVVRPRGISGLLDKAREQ</sequence>
<evidence type="ECO:0000256" key="7">
    <source>
        <dbReference type="ARBA" id="ARBA00023136"/>
    </source>
</evidence>
<dbReference type="EMBL" id="UXAW01000051">
    <property type="protein sequence ID" value="VDC24866.1"/>
    <property type="molecule type" value="Genomic_DNA"/>
</dbReference>
<keyword evidence="3" id="KW-1003">Cell membrane</keyword>
<protein>
    <submittedName>
        <fullName evidence="10">High-affinity branched-chain amino acid transport system permease protein LivH</fullName>
    </submittedName>
</protein>
<evidence type="ECO:0000256" key="8">
    <source>
        <dbReference type="ARBA" id="ARBA00037998"/>
    </source>
</evidence>
<evidence type="ECO:0000256" key="9">
    <source>
        <dbReference type="SAM" id="Phobius"/>
    </source>
</evidence>
<comment type="similarity">
    <text evidence="8">Belongs to the binding-protein-dependent transport system permease family. LivHM subfamily.</text>
</comment>
<feature type="transmembrane region" description="Helical" evidence="9">
    <location>
        <begin position="136"/>
        <end position="157"/>
    </location>
</feature>